<name>A0A5C1NJ23_9GAMM</name>
<dbReference type="Proteomes" id="UP000324285">
    <property type="component" value="Chromosome"/>
</dbReference>
<organism evidence="1 2">
    <name type="scientific">Halomonas binhaiensis</name>
    <dbReference type="NCBI Taxonomy" id="2562282"/>
    <lineage>
        <taxon>Bacteria</taxon>
        <taxon>Pseudomonadati</taxon>
        <taxon>Pseudomonadota</taxon>
        <taxon>Gammaproteobacteria</taxon>
        <taxon>Oceanospirillales</taxon>
        <taxon>Halomonadaceae</taxon>
        <taxon>Halomonas</taxon>
    </lineage>
</organism>
<sequence length="342" mass="37860">MQQIHSLHDFFVLSGADVRLYHMGRRISPCALDTLSDFEKGELAWPAPWQGQARLAMLFRLGDMKDPLIWFLALPLDEQGHLEPALRDAFLERLLDTLGRNAAAVAAGNAGDVDNLMKDNPLAFTPSLTFQAMLHAHASHDLDLPASEHLEPVEAFFTGQGSQDWRALGLQGLADYVVRLEAETRDALIARLPKLHNNALVSLCYCLEHAHIDNELAEAIRQRGEQQARQGDIEGFCACIRAIGNAGTAACNWFDALLADAHACGPDALVAMAARGWVHLEDGERLPLYLERVAQCEQADFLAVARDLAMIPRLRLPVLMTLRQAGQDSIIGQRLRQVRNQQ</sequence>
<dbReference type="OrthoDB" id="5597089at2"/>
<reference evidence="1" key="1">
    <citation type="submission" date="2021-02" db="EMBL/GenBank/DDBJ databases">
        <title>Strain Y2R2, a novel species of the genus Halomonas.</title>
        <authorList>
            <person name="Huang H."/>
        </authorList>
    </citation>
    <scope>NUCLEOTIDE SEQUENCE</scope>
    <source>
        <strain evidence="1">Y2R2</strain>
    </source>
</reference>
<dbReference type="RefSeq" id="WP_149285492.1">
    <property type="nucleotide sequence ID" value="NZ_CP038437.2"/>
</dbReference>
<protein>
    <submittedName>
        <fullName evidence="1">DUF3549 family protein</fullName>
    </submittedName>
</protein>
<evidence type="ECO:0000313" key="2">
    <source>
        <dbReference type="Proteomes" id="UP000324285"/>
    </source>
</evidence>
<gene>
    <name evidence="1" type="ORF">E4T21_13050</name>
</gene>
<dbReference type="Pfam" id="PF12069">
    <property type="entry name" value="DUF3549"/>
    <property type="match status" value="1"/>
</dbReference>
<dbReference type="EMBL" id="CP038437">
    <property type="protein sequence ID" value="QEM82368.1"/>
    <property type="molecule type" value="Genomic_DNA"/>
</dbReference>
<dbReference type="InterPro" id="IPR021936">
    <property type="entry name" value="DUF3549"/>
</dbReference>
<keyword evidence="2" id="KW-1185">Reference proteome</keyword>
<dbReference type="KEGG" id="hbh:E4T21_13050"/>
<accession>A0A5C1NJ23</accession>
<proteinExistence type="predicted"/>
<dbReference type="AlphaFoldDB" id="A0A5C1NJ23"/>
<evidence type="ECO:0000313" key="1">
    <source>
        <dbReference type="EMBL" id="QEM82368.1"/>
    </source>
</evidence>